<dbReference type="RefSeq" id="WP_263413195.1">
    <property type="nucleotide sequence ID" value="NZ_BAABBH010000001.1"/>
</dbReference>
<reference evidence="2 3" key="1">
    <citation type="submission" date="2024-12" db="EMBL/GenBank/DDBJ databases">
        <authorList>
            <person name="Lee Y."/>
        </authorList>
    </citation>
    <scope>NUCLEOTIDE SEQUENCE [LARGE SCALE GENOMIC DNA]</scope>
    <source>
        <strain evidence="2 3">03SUJ4</strain>
    </source>
</reference>
<feature type="transmembrane region" description="Helical" evidence="1">
    <location>
        <begin position="28"/>
        <end position="49"/>
    </location>
</feature>
<dbReference type="InterPro" id="IPR011990">
    <property type="entry name" value="TPR-like_helical_dom_sf"/>
</dbReference>
<dbReference type="InterPro" id="IPR019734">
    <property type="entry name" value="TPR_rpt"/>
</dbReference>
<keyword evidence="3" id="KW-1185">Reference proteome</keyword>
<gene>
    <name evidence="2" type="ORF">ACK2TP_05825</name>
</gene>
<evidence type="ECO:0000313" key="2">
    <source>
        <dbReference type="EMBL" id="MFN2975275.1"/>
    </source>
</evidence>
<keyword evidence="1" id="KW-0812">Transmembrane</keyword>
<dbReference type="Gene3D" id="1.25.40.10">
    <property type="entry name" value="Tetratricopeptide repeat domain"/>
    <property type="match status" value="1"/>
</dbReference>
<accession>A0ABW9KHK0</accession>
<keyword evidence="1" id="KW-1133">Transmembrane helix</keyword>
<dbReference type="Proteomes" id="UP001634747">
    <property type="component" value="Unassembled WGS sequence"/>
</dbReference>
<organism evidence="2 3">
    <name type="scientific">Terriglobus aquaticus</name>
    <dbReference type="NCBI Taxonomy" id="940139"/>
    <lineage>
        <taxon>Bacteria</taxon>
        <taxon>Pseudomonadati</taxon>
        <taxon>Acidobacteriota</taxon>
        <taxon>Terriglobia</taxon>
        <taxon>Terriglobales</taxon>
        <taxon>Acidobacteriaceae</taxon>
        <taxon>Terriglobus</taxon>
    </lineage>
</organism>
<protein>
    <submittedName>
        <fullName evidence="2">Tetratricopeptide repeat protein</fullName>
    </submittedName>
</protein>
<dbReference type="SUPFAM" id="SSF48452">
    <property type="entry name" value="TPR-like"/>
    <property type="match status" value="1"/>
</dbReference>
<dbReference type="Pfam" id="PF13174">
    <property type="entry name" value="TPR_6"/>
    <property type="match status" value="1"/>
</dbReference>
<name>A0ABW9KHK0_9BACT</name>
<proteinExistence type="predicted"/>
<comment type="caution">
    <text evidence="2">The sequence shown here is derived from an EMBL/GenBank/DDBJ whole genome shotgun (WGS) entry which is preliminary data.</text>
</comment>
<dbReference type="EMBL" id="JBJYXY010000001">
    <property type="protein sequence ID" value="MFN2975275.1"/>
    <property type="molecule type" value="Genomic_DNA"/>
</dbReference>
<sequence length="235" mass="24798">MTTSRTNSALATNPLKSGPLYVSENRNLIAVIVGAVGVAILLLAVVLLYNHRSTVAQQKLSDAMRTYETPVVQPGQPVPAGERTFNTSEERARAANGEFAAVASSYGMTPAGRNALYLQGVTAQQMGQTATAEELLKKSAGSWNSDIAALSKLALAGLYHGSNRDAQAIEIYQELAKKPTTAVPGGLAQLQLADLYNSEGKKDQARKIYAEIKDKDPKSAAAEIATQNLGGAPAR</sequence>
<evidence type="ECO:0000313" key="3">
    <source>
        <dbReference type="Proteomes" id="UP001634747"/>
    </source>
</evidence>
<evidence type="ECO:0000256" key="1">
    <source>
        <dbReference type="SAM" id="Phobius"/>
    </source>
</evidence>
<keyword evidence="1" id="KW-0472">Membrane</keyword>